<dbReference type="Proteomes" id="UP001215231">
    <property type="component" value="Chromosome"/>
</dbReference>
<dbReference type="Gene3D" id="1.10.260.40">
    <property type="entry name" value="lambda repressor-like DNA-binding domains"/>
    <property type="match status" value="1"/>
</dbReference>
<keyword evidence="3" id="KW-1185">Reference proteome</keyword>
<dbReference type="EMBL" id="CP059693">
    <property type="protein sequence ID" value="WDE13802.1"/>
    <property type="molecule type" value="Genomic_DNA"/>
</dbReference>
<evidence type="ECO:0000259" key="1">
    <source>
        <dbReference type="PROSITE" id="PS50943"/>
    </source>
</evidence>
<name>A0ABY7VJ72_9GAMM</name>
<dbReference type="RefSeq" id="WP_274054241.1">
    <property type="nucleotide sequence ID" value="NZ_CP059693.1"/>
</dbReference>
<proteinExistence type="predicted"/>
<feature type="domain" description="HTH cro/C1-type" evidence="1">
    <location>
        <begin position="9"/>
        <end position="48"/>
    </location>
</feature>
<evidence type="ECO:0000313" key="3">
    <source>
        <dbReference type="Proteomes" id="UP001215231"/>
    </source>
</evidence>
<dbReference type="Pfam" id="PF01381">
    <property type="entry name" value="HTH_3"/>
    <property type="match status" value="1"/>
</dbReference>
<gene>
    <name evidence="2" type="ORF">H3N35_10410</name>
</gene>
<dbReference type="SMART" id="SM00530">
    <property type="entry name" value="HTH_XRE"/>
    <property type="match status" value="1"/>
</dbReference>
<organism evidence="2 3">
    <name type="scientific">Thalassomonas haliotis</name>
    <dbReference type="NCBI Taxonomy" id="485448"/>
    <lineage>
        <taxon>Bacteria</taxon>
        <taxon>Pseudomonadati</taxon>
        <taxon>Pseudomonadota</taxon>
        <taxon>Gammaproteobacteria</taxon>
        <taxon>Alteromonadales</taxon>
        <taxon>Colwelliaceae</taxon>
        <taxon>Thalassomonas</taxon>
    </lineage>
</organism>
<dbReference type="SUPFAM" id="SSF47413">
    <property type="entry name" value="lambda repressor-like DNA-binding domains"/>
    <property type="match status" value="1"/>
</dbReference>
<accession>A0ABY7VJ72</accession>
<dbReference type="PROSITE" id="PS50943">
    <property type="entry name" value="HTH_CROC1"/>
    <property type="match status" value="1"/>
</dbReference>
<protein>
    <submittedName>
        <fullName evidence="2">Helix-turn-helix domain-containing protein</fullName>
    </submittedName>
</protein>
<reference evidence="2 3" key="1">
    <citation type="journal article" date="2022" name="Mar. Drugs">
        <title>Bioassay-Guided Fractionation Leads to the Detection of Cholic Acid Generated by the Rare Thalassomonas sp.</title>
        <authorList>
            <person name="Pheiffer F."/>
            <person name="Schneider Y.K."/>
            <person name="Hansen E.H."/>
            <person name="Andersen J.H."/>
            <person name="Isaksson J."/>
            <person name="Busche T."/>
            <person name="R C."/>
            <person name="Kalinowski J."/>
            <person name="Zyl L.V."/>
            <person name="Trindade M."/>
        </authorList>
    </citation>
    <scope>NUCLEOTIDE SEQUENCE [LARGE SCALE GENOMIC DNA]</scope>
    <source>
        <strain evidence="2 3">A5K-61T</strain>
    </source>
</reference>
<evidence type="ECO:0000313" key="2">
    <source>
        <dbReference type="EMBL" id="WDE13802.1"/>
    </source>
</evidence>
<dbReference type="InterPro" id="IPR010982">
    <property type="entry name" value="Lambda_DNA-bd_dom_sf"/>
</dbReference>
<sequence>MAKFSGAHLKSLRKEAGLTQKELASRIGLSRETVVAIENEYVGSIDKLSIEVVNSWWAVCRRTVSAKTKESFKSQILRFFNIQNS</sequence>
<dbReference type="CDD" id="cd00093">
    <property type="entry name" value="HTH_XRE"/>
    <property type="match status" value="1"/>
</dbReference>
<dbReference type="InterPro" id="IPR001387">
    <property type="entry name" value="Cro/C1-type_HTH"/>
</dbReference>